<dbReference type="PATRIC" id="fig|1189619.4.peg.1505"/>
<dbReference type="GO" id="GO:0006152">
    <property type="term" value="P:purine nucleoside catabolic process"/>
    <property type="evidence" value="ECO:0007669"/>
    <property type="project" value="TreeGrafter"/>
</dbReference>
<dbReference type="STRING" id="1189619.pgond44_07310"/>
<evidence type="ECO:0000256" key="1">
    <source>
        <dbReference type="ARBA" id="ARBA00022801"/>
    </source>
</evidence>
<dbReference type="InterPro" id="IPR036452">
    <property type="entry name" value="Ribo_hydro-like"/>
</dbReference>
<dbReference type="PANTHER" id="PTHR12304:SF58">
    <property type="entry name" value="INOSINE_URIDINE-PREFERRING NUCLEOSIDE HYDROLASE DOMAIN-CONTAINING PROTEIN"/>
    <property type="match status" value="1"/>
</dbReference>
<keyword evidence="2" id="KW-0326">Glycosidase</keyword>
<dbReference type="SUPFAM" id="SSF53590">
    <property type="entry name" value="Nucleoside hydrolase"/>
    <property type="match status" value="1"/>
</dbReference>
<accession>N1WQG1</accession>
<dbReference type="AlphaFoldDB" id="N1WQG1"/>
<reference evidence="4 5" key="1">
    <citation type="journal article" date="2014" name="Genome Biol. Evol.">
        <title>Extensive gene acquisition in the extremely psychrophilic bacterial species Psychroflexus torquis and the link to sea-ice ecosystem specialism.</title>
        <authorList>
            <person name="Feng S."/>
            <person name="Powell S.M."/>
            <person name="Wilson R."/>
            <person name="Bowman J.P."/>
        </authorList>
    </citation>
    <scope>NUCLEOTIDE SEQUENCE [LARGE SCALE GENOMIC DNA]</scope>
    <source>
        <strain evidence="4 5">ACAM 44</strain>
    </source>
</reference>
<evidence type="ECO:0000259" key="3">
    <source>
        <dbReference type="Pfam" id="PF01156"/>
    </source>
</evidence>
<keyword evidence="1 4" id="KW-0378">Hydrolase</keyword>
<dbReference type="EMBL" id="APLF01000006">
    <property type="protein sequence ID" value="EMY81240.1"/>
    <property type="molecule type" value="Genomic_DNA"/>
</dbReference>
<dbReference type="RefSeq" id="WP_003439145.1">
    <property type="nucleotide sequence ID" value="NZ_APLF01000006.1"/>
</dbReference>
<dbReference type="Pfam" id="PF01156">
    <property type="entry name" value="IU_nuc_hydro"/>
    <property type="match status" value="1"/>
</dbReference>
<evidence type="ECO:0000313" key="5">
    <source>
        <dbReference type="Proteomes" id="UP000012317"/>
    </source>
</evidence>
<name>N1WQG1_9FLAO</name>
<dbReference type="GO" id="GO:0005829">
    <property type="term" value="C:cytosol"/>
    <property type="evidence" value="ECO:0007669"/>
    <property type="project" value="TreeGrafter"/>
</dbReference>
<evidence type="ECO:0000256" key="2">
    <source>
        <dbReference type="ARBA" id="ARBA00023295"/>
    </source>
</evidence>
<dbReference type="InterPro" id="IPR023186">
    <property type="entry name" value="IUNH"/>
</dbReference>
<evidence type="ECO:0000313" key="4">
    <source>
        <dbReference type="EMBL" id="EMY81240.1"/>
    </source>
</evidence>
<dbReference type="PANTHER" id="PTHR12304">
    <property type="entry name" value="INOSINE-URIDINE PREFERRING NUCLEOSIDE HYDROLASE"/>
    <property type="match status" value="1"/>
</dbReference>
<dbReference type="Gene3D" id="3.90.245.10">
    <property type="entry name" value="Ribonucleoside hydrolase-like"/>
    <property type="match status" value="1"/>
</dbReference>
<dbReference type="eggNOG" id="COG1957">
    <property type="taxonomic scope" value="Bacteria"/>
</dbReference>
<protein>
    <submittedName>
        <fullName evidence="4">Ribonucleoside hydrolase RihC</fullName>
    </submittedName>
</protein>
<feature type="domain" description="Inosine/uridine-preferring nucleoside hydrolase" evidence="3">
    <location>
        <begin position="27"/>
        <end position="278"/>
    </location>
</feature>
<comment type="caution">
    <text evidence="4">The sequence shown here is derived from an EMBL/GenBank/DDBJ whole genome shotgun (WGS) entry which is preliminary data.</text>
</comment>
<organism evidence="4 5">
    <name type="scientific">Psychroflexus gondwanensis ACAM 44</name>
    <dbReference type="NCBI Taxonomy" id="1189619"/>
    <lineage>
        <taxon>Bacteria</taxon>
        <taxon>Pseudomonadati</taxon>
        <taxon>Bacteroidota</taxon>
        <taxon>Flavobacteriia</taxon>
        <taxon>Flavobacteriales</taxon>
        <taxon>Flavobacteriaceae</taxon>
        <taxon>Psychroflexus</taxon>
    </lineage>
</organism>
<proteinExistence type="predicted"/>
<keyword evidence="5" id="KW-1185">Reference proteome</keyword>
<dbReference type="GO" id="GO:0008477">
    <property type="term" value="F:purine nucleosidase activity"/>
    <property type="evidence" value="ECO:0007669"/>
    <property type="project" value="TreeGrafter"/>
</dbReference>
<sequence>MKLIFGAIYNLMSFPNHKIEAMEKKKVWIDTDLSVGMRNYEGGGYSDVDDGYAVLQLFKAENIKITGLSAVFGNTKIEDANRLSQIMVDEFAPYNIPVYKGAGTKLNLDNVETNEAVEALSERLKKTPLHILAIGPATNISTLLLLYPELKSQIKEVVLVAGRRKPTSYFKIGKTEIEHAPDLNFDLDNDAFRVLFESGVKVVLCPFEISNKVWITEKDLNHLKNSNAAGEWLSEKSQPWLQQWVDSGEKGFNPFDVLASHYLMEPEDLIKEDLKAHLEIHPNDMLLSTPKHHFKHYLICDQTEGFPVTYCHDVIENYHHKLMESLLK</sequence>
<dbReference type="Proteomes" id="UP000012317">
    <property type="component" value="Unassembled WGS sequence"/>
</dbReference>
<dbReference type="InterPro" id="IPR001910">
    <property type="entry name" value="Inosine/uridine_hydrolase_dom"/>
</dbReference>
<gene>
    <name evidence="4" type="ORF">pgond44_07310</name>
</gene>